<evidence type="ECO:0000256" key="1">
    <source>
        <dbReference type="SAM" id="MobiDB-lite"/>
    </source>
</evidence>
<reference evidence="2 3" key="1">
    <citation type="submission" date="2014-04" db="EMBL/GenBank/DDBJ databases">
        <authorList>
            <consortium name="DOE Joint Genome Institute"/>
            <person name="Kuo A."/>
            <person name="Kohler A."/>
            <person name="Nagy L.G."/>
            <person name="Floudas D."/>
            <person name="Copeland A."/>
            <person name="Barry K.W."/>
            <person name="Cichocki N."/>
            <person name="Veneault-Fourrey C."/>
            <person name="LaButti K."/>
            <person name="Lindquist E.A."/>
            <person name="Lipzen A."/>
            <person name="Lundell T."/>
            <person name="Morin E."/>
            <person name="Murat C."/>
            <person name="Sun H."/>
            <person name="Tunlid A."/>
            <person name="Henrissat B."/>
            <person name="Grigoriev I.V."/>
            <person name="Hibbett D.S."/>
            <person name="Martin F."/>
            <person name="Nordberg H.P."/>
            <person name="Cantor M.N."/>
            <person name="Hua S.X."/>
        </authorList>
    </citation>
    <scope>NUCLEOTIDE SEQUENCE [LARGE SCALE GENOMIC DNA]</scope>
    <source>
        <strain evidence="2 3">LaAM-08-1</strain>
    </source>
</reference>
<reference evidence="3" key="2">
    <citation type="submission" date="2015-01" db="EMBL/GenBank/DDBJ databases">
        <title>Evolutionary Origins and Diversification of the Mycorrhizal Mutualists.</title>
        <authorList>
            <consortium name="DOE Joint Genome Institute"/>
            <consortium name="Mycorrhizal Genomics Consortium"/>
            <person name="Kohler A."/>
            <person name="Kuo A."/>
            <person name="Nagy L.G."/>
            <person name="Floudas D."/>
            <person name="Copeland A."/>
            <person name="Barry K.W."/>
            <person name="Cichocki N."/>
            <person name="Veneault-Fourrey C."/>
            <person name="LaButti K."/>
            <person name="Lindquist E.A."/>
            <person name="Lipzen A."/>
            <person name="Lundell T."/>
            <person name="Morin E."/>
            <person name="Murat C."/>
            <person name="Riley R."/>
            <person name="Ohm R."/>
            <person name="Sun H."/>
            <person name="Tunlid A."/>
            <person name="Henrissat B."/>
            <person name="Grigoriev I.V."/>
            <person name="Hibbett D.S."/>
            <person name="Martin F."/>
        </authorList>
    </citation>
    <scope>NUCLEOTIDE SEQUENCE [LARGE SCALE GENOMIC DNA]</scope>
    <source>
        <strain evidence="3">LaAM-08-1</strain>
    </source>
</reference>
<keyword evidence="3" id="KW-1185">Reference proteome</keyword>
<dbReference type="HOGENOM" id="CLU_2542917_0_0_1"/>
<evidence type="ECO:0000313" key="2">
    <source>
        <dbReference type="EMBL" id="KIJ93803.1"/>
    </source>
</evidence>
<accession>A0A0C9WXZ8</accession>
<organism evidence="2 3">
    <name type="scientific">Laccaria amethystina LaAM-08-1</name>
    <dbReference type="NCBI Taxonomy" id="1095629"/>
    <lineage>
        <taxon>Eukaryota</taxon>
        <taxon>Fungi</taxon>
        <taxon>Dikarya</taxon>
        <taxon>Basidiomycota</taxon>
        <taxon>Agaricomycotina</taxon>
        <taxon>Agaricomycetes</taxon>
        <taxon>Agaricomycetidae</taxon>
        <taxon>Agaricales</taxon>
        <taxon>Agaricineae</taxon>
        <taxon>Hydnangiaceae</taxon>
        <taxon>Laccaria</taxon>
    </lineage>
</organism>
<dbReference type="AlphaFoldDB" id="A0A0C9WXZ8"/>
<gene>
    <name evidence="2" type="ORF">K443DRAFT_12593</name>
</gene>
<protein>
    <submittedName>
        <fullName evidence="2">Uncharacterized protein</fullName>
    </submittedName>
</protein>
<sequence length="83" mass="9384">MAIKEAEHFDDVSVVCFLEAEQEASEKPIDPTDGEGWKRKDVEVHQGERTVNVDQGGQKYALPGDEEARQMQMTKAHTNKRRG</sequence>
<feature type="region of interest" description="Disordered" evidence="1">
    <location>
        <begin position="56"/>
        <end position="83"/>
    </location>
</feature>
<dbReference type="Proteomes" id="UP000054477">
    <property type="component" value="Unassembled WGS sequence"/>
</dbReference>
<name>A0A0C9WXZ8_9AGAR</name>
<evidence type="ECO:0000313" key="3">
    <source>
        <dbReference type="Proteomes" id="UP000054477"/>
    </source>
</evidence>
<proteinExistence type="predicted"/>
<dbReference type="EMBL" id="KN838823">
    <property type="protein sequence ID" value="KIJ93803.1"/>
    <property type="molecule type" value="Genomic_DNA"/>
</dbReference>